<reference evidence="1" key="1">
    <citation type="submission" date="2020-11" db="EMBL/GenBank/DDBJ databases">
        <authorList>
            <person name="Koelle M."/>
            <person name="Horta M.A.C."/>
            <person name="Nowrousian M."/>
            <person name="Ohm R.A."/>
            <person name="Benz P."/>
            <person name="Pilgard A."/>
        </authorList>
    </citation>
    <scope>NUCLEOTIDE SEQUENCE</scope>
    <source>
        <strain evidence="1">FPRL280</strain>
    </source>
</reference>
<gene>
    <name evidence="1" type="ORF">IEO21_05517</name>
</gene>
<accession>A0A8H7P1Q9</accession>
<dbReference type="AlphaFoldDB" id="A0A8H7P1Q9"/>
<proteinExistence type="predicted"/>
<protein>
    <recommendedName>
        <fullName evidence="3">F-box domain-containing protein</fullName>
    </recommendedName>
</protein>
<evidence type="ECO:0000313" key="2">
    <source>
        <dbReference type="Proteomes" id="UP000639403"/>
    </source>
</evidence>
<evidence type="ECO:0000313" key="1">
    <source>
        <dbReference type="EMBL" id="KAF9813536.1"/>
    </source>
</evidence>
<reference evidence="1" key="2">
    <citation type="journal article" name="Front. Microbiol.">
        <title>Degradative Capacity of Two Strains of Rhodonia placenta: From Phenotype to Genotype.</title>
        <authorList>
            <person name="Kolle M."/>
            <person name="Horta M.A.C."/>
            <person name="Nowrousian M."/>
            <person name="Ohm R.A."/>
            <person name="Benz J.P."/>
            <person name="Pilgard A."/>
        </authorList>
    </citation>
    <scope>NUCLEOTIDE SEQUENCE</scope>
    <source>
        <strain evidence="1">FPRL280</strain>
    </source>
</reference>
<organism evidence="1 2">
    <name type="scientific">Rhodonia placenta</name>
    <dbReference type="NCBI Taxonomy" id="104341"/>
    <lineage>
        <taxon>Eukaryota</taxon>
        <taxon>Fungi</taxon>
        <taxon>Dikarya</taxon>
        <taxon>Basidiomycota</taxon>
        <taxon>Agaricomycotina</taxon>
        <taxon>Agaricomycetes</taxon>
        <taxon>Polyporales</taxon>
        <taxon>Adustoporiaceae</taxon>
        <taxon>Rhodonia</taxon>
    </lineage>
</organism>
<name>A0A8H7P1Q9_9APHY</name>
<dbReference type="Proteomes" id="UP000639403">
    <property type="component" value="Unassembled WGS sequence"/>
</dbReference>
<comment type="caution">
    <text evidence="1">The sequence shown here is derived from an EMBL/GenBank/DDBJ whole genome shotgun (WGS) entry which is preliminary data.</text>
</comment>
<sequence length="371" mass="42589">MDGQPDPVANAFARHLIYDEIFSSLSAASLMRMRRVSRSTYGAVQDFTYRAFDVNRLLSRFISDPHSFRSLQARTATLISGSLAIQFFDRTFYPESDLDLYVYKEHVIEVGIFLLNDGYQFAPYLGQANDFYDALNGLNRAWIDDLLAETVALIDMPYRYTCVGEVFTFKRRSHDTEDSNAFTKVQIIVPRESSLQLVLGSHSISLYPVATFERRESLVIEPRSIPAFNKYISRGWTLVDSPLSLSVPLHEGGAGESDPFLFNKSRWVTGRNSWVMHLDTEGVQSAGPLSASSTALTWDPVVECSWALHRLERTVRVWYYPVQAAILRYRYIVADWDYLERLTPWFNSQVELEYSKLPKDITEPGGDYWTW</sequence>
<evidence type="ECO:0008006" key="3">
    <source>
        <dbReference type="Google" id="ProtNLM"/>
    </source>
</evidence>
<dbReference type="EMBL" id="JADOXO010000102">
    <property type="protein sequence ID" value="KAF9813536.1"/>
    <property type="molecule type" value="Genomic_DNA"/>
</dbReference>